<dbReference type="AlphaFoldDB" id="A0A645CJT3"/>
<evidence type="ECO:0000313" key="1">
    <source>
        <dbReference type="EMBL" id="MPM77204.1"/>
    </source>
</evidence>
<reference evidence="1" key="1">
    <citation type="submission" date="2019-08" db="EMBL/GenBank/DDBJ databases">
        <authorList>
            <person name="Kucharzyk K."/>
            <person name="Murdoch R.W."/>
            <person name="Higgins S."/>
            <person name="Loffler F."/>
        </authorList>
    </citation>
    <scope>NUCLEOTIDE SEQUENCE</scope>
</reference>
<dbReference type="EMBL" id="VSSQ01027784">
    <property type="protein sequence ID" value="MPM77204.1"/>
    <property type="molecule type" value="Genomic_DNA"/>
</dbReference>
<organism evidence="1">
    <name type="scientific">bioreactor metagenome</name>
    <dbReference type="NCBI Taxonomy" id="1076179"/>
    <lineage>
        <taxon>unclassified sequences</taxon>
        <taxon>metagenomes</taxon>
        <taxon>ecological metagenomes</taxon>
    </lineage>
</organism>
<gene>
    <name evidence="1" type="ORF">SDC9_124204</name>
</gene>
<sequence length="53" mass="6087">MHLQEYRAFFRDRRFVIFEVRAVCRADLDHPCAGKGHDVRDAEGAADLDELPA</sequence>
<protein>
    <submittedName>
        <fullName evidence="1">Uncharacterized protein</fullName>
    </submittedName>
</protein>
<comment type="caution">
    <text evidence="1">The sequence shown here is derived from an EMBL/GenBank/DDBJ whole genome shotgun (WGS) entry which is preliminary data.</text>
</comment>
<accession>A0A645CJT3</accession>
<name>A0A645CJT3_9ZZZZ</name>
<proteinExistence type="predicted"/>